<protein>
    <submittedName>
        <fullName evidence="1">Uncharacterized protein</fullName>
    </submittedName>
</protein>
<organism evidence="1 2">
    <name type="scientific">Serratia phage Muldoon</name>
    <dbReference type="NCBI Taxonomy" id="2601678"/>
    <lineage>
        <taxon>Viruses</taxon>
        <taxon>Duplodnaviria</taxon>
        <taxon>Heunggongvirae</taxon>
        <taxon>Uroviricota</taxon>
        <taxon>Caudoviricetes</taxon>
        <taxon>Muldoonvirus</taxon>
        <taxon>Muldoonvirus muldoon</taxon>
    </lineage>
</organism>
<proteinExistence type="predicted"/>
<sequence length="79" mass="9126">MYQNANYEVILPMCAVGVLMAHINSYGYRDASDYRIIDMCALSDGRVALDVYSKYDFSDIRSLRHTLTSMKIEHEINEK</sequence>
<accession>A0A5P8PJC5</accession>
<name>A0A5P8PJC5_9CAUD</name>
<dbReference type="EMBL" id="MN095771">
    <property type="protein sequence ID" value="QFR56160.1"/>
    <property type="molecule type" value="Genomic_DNA"/>
</dbReference>
<evidence type="ECO:0000313" key="2">
    <source>
        <dbReference type="Proteomes" id="UP000326777"/>
    </source>
</evidence>
<keyword evidence="2" id="KW-1185">Reference proteome</keyword>
<evidence type="ECO:0000313" key="1">
    <source>
        <dbReference type="EMBL" id="QFR56160.1"/>
    </source>
</evidence>
<dbReference type="Proteomes" id="UP000326777">
    <property type="component" value="Genome"/>
</dbReference>
<reference evidence="2" key="1">
    <citation type="submission" date="2019-06" db="EMBL/GenBank/DDBJ databases">
        <title>Complete genome sequence of Serratia marcescens phage Muldoon.</title>
        <authorList>
            <person name="Campbell S."/>
            <person name="Atkinson C."/>
            <person name="Moreland R."/>
            <person name="Liu M."/>
            <person name="Ramsey J."/>
            <person name="Leavitt J."/>
        </authorList>
    </citation>
    <scope>NUCLEOTIDE SEQUENCE [LARGE SCALE GENOMIC DNA]</scope>
</reference>
<gene>
    <name evidence="1" type="ORF">CPT_Muldoon_209</name>
</gene>